<feature type="domain" description="Leucine-rich repeat-containing N-terminal plant-type" evidence="9">
    <location>
        <begin position="39"/>
        <end position="77"/>
    </location>
</feature>
<feature type="signal peptide" evidence="8">
    <location>
        <begin position="1"/>
        <end position="35"/>
    </location>
</feature>
<organism evidence="11 12">
    <name type="scientific">Rehmannia glutinosa</name>
    <name type="common">Chinese foxglove</name>
    <dbReference type="NCBI Taxonomy" id="99300"/>
    <lineage>
        <taxon>Eukaryota</taxon>
        <taxon>Viridiplantae</taxon>
        <taxon>Streptophyta</taxon>
        <taxon>Embryophyta</taxon>
        <taxon>Tracheophyta</taxon>
        <taxon>Spermatophyta</taxon>
        <taxon>Magnoliopsida</taxon>
        <taxon>eudicotyledons</taxon>
        <taxon>Gunneridae</taxon>
        <taxon>Pentapetalae</taxon>
        <taxon>asterids</taxon>
        <taxon>lamiids</taxon>
        <taxon>Lamiales</taxon>
        <taxon>Orobanchaceae</taxon>
        <taxon>Rehmannieae</taxon>
        <taxon>Rehmannia</taxon>
    </lineage>
</organism>
<proteinExistence type="predicted"/>
<keyword evidence="2 7" id="KW-0812">Transmembrane</keyword>
<keyword evidence="4" id="KW-0677">Repeat</keyword>
<dbReference type="PANTHER" id="PTHR48054:SF52">
    <property type="entry name" value="RECEPTOR-LIKE PROTEIN 2 ISOFORM X1"/>
    <property type="match status" value="1"/>
</dbReference>
<dbReference type="Pfam" id="PF08263">
    <property type="entry name" value="LRRNT_2"/>
    <property type="match status" value="1"/>
</dbReference>
<dbReference type="InterPro" id="IPR032675">
    <property type="entry name" value="LRR_dom_sf"/>
</dbReference>
<dbReference type="EMBL" id="JABTTQ020001200">
    <property type="protein sequence ID" value="KAK6133904.1"/>
    <property type="molecule type" value="Genomic_DNA"/>
</dbReference>
<keyword evidence="6 7" id="KW-0472">Membrane</keyword>
<dbReference type="Proteomes" id="UP001318860">
    <property type="component" value="Unassembled WGS sequence"/>
</dbReference>
<evidence type="ECO:0000256" key="3">
    <source>
        <dbReference type="ARBA" id="ARBA00022729"/>
    </source>
</evidence>
<evidence type="ECO:0000256" key="1">
    <source>
        <dbReference type="ARBA" id="ARBA00022614"/>
    </source>
</evidence>
<evidence type="ECO:0000256" key="4">
    <source>
        <dbReference type="ARBA" id="ARBA00022737"/>
    </source>
</evidence>
<dbReference type="PRINTS" id="PR00019">
    <property type="entry name" value="LEURICHRPT"/>
</dbReference>
<evidence type="ECO:0000313" key="12">
    <source>
        <dbReference type="Proteomes" id="UP001318860"/>
    </source>
</evidence>
<comment type="caution">
    <text evidence="11">The sequence shown here is derived from an EMBL/GenBank/DDBJ whole genome shotgun (WGS) entry which is preliminary data.</text>
</comment>
<protein>
    <submittedName>
        <fullName evidence="11">Uncharacterized protein</fullName>
    </submittedName>
</protein>
<evidence type="ECO:0000259" key="10">
    <source>
        <dbReference type="Pfam" id="PF23598"/>
    </source>
</evidence>
<evidence type="ECO:0000256" key="5">
    <source>
        <dbReference type="ARBA" id="ARBA00022989"/>
    </source>
</evidence>
<dbReference type="SMART" id="SM00369">
    <property type="entry name" value="LRR_TYP"/>
    <property type="match status" value="5"/>
</dbReference>
<keyword evidence="5 7" id="KW-1133">Transmembrane helix</keyword>
<dbReference type="InterPro" id="IPR052592">
    <property type="entry name" value="LRR-RLK"/>
</dbReference>
<sequence>MVSLAGMGKEVPWFSSAMNLLYFLLFLYILSSVSGQFCDERTILLEFKKSLSDPYGILNSWNADNSNHCSWFGVSCNVNSSVSGVKIGGNFSLSPSCSLKSELSLHGFGMKRNCSDSSEINGKLLGRISGVIGKLTELRVLSLPFNELVGGIPVEIWGLKNLEVLDLEGNDFVGDFSGYDFTGLRRLRVLNLASNRISGMIPPSLSKCRGLRILNLAGNEINDVIPEFVGRFRKLRVVNLSFNRLVGRVPSNLGYGCGNLEHLDLSNNFLKGEIPRALGNCSRLRTLLLSSNVLRGVIPNELGKLRNLEVLDVSKNSLGGPLPANLGNCTNLSVLVLSTHFSPRGETSHGFSGAQNSFEGSIPEEIITLPNLKLIWAPGSNFKGNFPSKWGDCKSLKMLNLAQNNFSGEIFGLFTGKLDENLNLSSNSLTGKLDENLHLSCITMFDVSGNLLSGPIPNFTTKICHHFPSVEKKVVSPYSPSVAYLSFFEYKMLSEYSSPFNVSKKHQQHCKKPERRSPPKSRQQFKNHWHGLTLVDVVWIISISAAIAILLTFLAVFCYTKKSKQIPVVDVAPPPQTKRVTVFNDIGVPLTYDIIVRATENFNRRNCIGNGGFGSTYKAEIAPETSHLLKVNRRAAAPRSATVSR</sequence>
<dbReference type="InterPro" id="IPR013210">
    <property type="entry name" value="LRR_N_plant-typ"/>
</dbReference>
<dbReference type="InterPro" id="IPR055414">
    <property type="entry name" value="LRR_R13L4/SHOC2-like"/>
</dbReference>
<evidence type="ECO:0000256" key="8">
    <source>
        <dbReference type="SAM" id="SignalP"/>
    </source>
</evidence>
<dbReference type="SUPFAM" id="SSF52058">
    <property type="entry name" value="L domain-like"/>
    <property type="match status" value="2"/>
</dbReference>
<dbReference type="InterPro" id="IPR003591">
    <property type="entry name" value="Leu-rich_rpt_typical-subtyp"/>
</dbReference>
<keyword evidence="3 8" id="KW-0732">Signal</keyword>
<dbReference type="Gene3D" id="3.80.10.10">
    <property type="entry name" value="Ribonuclease Inhibitor"/>
    <property type="match status" value="4"/>
</dbReference>
<evidence type="ECO:0000313" key="11">
    <source>
        <dbReference type="EMBL" id="KAK6133904.1"/>
    </source>
</evidence>
<keyword evidence="1" id="KW-0433">Leucine-rich repeat</keyword>
<dbReference type="Pfam" id="PF23598">
    <property type="entry name" value="LRR_14"/>
    <property type="match status" value="1"/>
</dbReference>
<name>A0ABR0VIH7_REHGL</name>
<feature type="chain" id="PRO_5046459031" evidence="8">
    <location>
        <begin position="36"/>
        <end position="645"/>
    </location>
</feature>
<evidence type="ECO:0000256" key="2">
    <source>
        <dbReference type="ARBA" id="ARBA00022692"/>
    </source>
</evidence>
<dbReference type="Gene3D" id="3.30.200.20">
    <property type="entry name" value="Phosphorylase Kinase, domain 1"/>
    <property type="match status" value="1"/>
</dbReference>
<evidence type="ECO:0000259" key="9">
    <source>
        <dbReference type="Pfam" id="PF08263"/>
    </source>
</evidence>
<feature type="transmembrane region" description="Helical" evidence="7">
    <location>
        <begin position="537"/>
        <end position="559"/>
    </location>
</feature>
<dbReference type="PANTHER" id="PTHR48054">
    <property type="entry name" value="RECEPTOR KINASE-LIKE PROTEIN XA21"/>
    <property type="match status" value="1"/>
</dbReference>
<gene>
    <name evidence="11" type="ORF">DH2020_032365</name>
</gene>
<keyword evidence="12" id="KW-1185">Reference proteome</keyword>
<feature type="domain" description="Disease resistance R13L4/SHOC-2-like LRR" evidence="10">
    <location>
        <begin position="187"/>
        <end position="405"/>
    </location>
</feature>
<evidence type="ECO:0000256" key="6">
    <source>
        <dbReference type="ARBA" id="ARBA00023136"/>
    </source>
</evidence>
<reference evidence="11 12" key="1">
    <citation type="journal article" date="2021" name="Comput. Struct. Biotechnol. J.">
        <title>De novo genome assembly of the potent medicinal plant Rehmannia glutinosa using nanopore technology.</title>
        <authorList>
            <person name="Ma L."/>
            <person name="Dong C."/>
            <person name="Song C."/>
            <person name="Wang X."/>
            <person name="Zheng X."/>
            <person name="Niu Y."/>
            <person name="Chen S."/>
            <person name="Feng W."/>
        </authorList>
    </citation>
    <scope>NUCLEOTIDE SEQUENCE [LARGE SCALE GENOMIC DNA]</scope>
    <source>
        <strain evidence="11">DH-2019</strain>
    </source>
</reference>
<evidence type="ECO:0000256" key="7">
    <source>
        <dbReference type="SAM" id="Phobius"/>
    </source>
</evidence>
<accession>A0ABR0VIH7</accession>